<evidence type="ECO:0008006" key="4">
    <source>
        <dbReference type="Google" id="ProtNLM"/>
    </source>
</evidence>
<sequence>MAGRTRLLGLMAITAAGLAVAPGEPARAQDNGPVIVIPGRRDVPVFINGREASYAVVESDWGLYRPGWIAPTVIKPLWLGPGPGARRNYRWGYRPEHFYPTSAEKPRLGRLEYDPAARLPPRPAEPFHESWHAESQPLPATIMPPDYSYDMPGVVVAPGGRGRW</sequence>
<name>A0A3S4DET5_9BRAD</name>
<dbReference type="AlphaFoldDB" id="A0A3S4DET5"/>
<evidence type="ECO:0000313" key="3">
    <source>
        <dbReference type="Proteomes" id="UP000289200"/>
    </source>
</evidence>
<evidence type="ECO:0000313" key="2">
    <source>
        <dbReference type="EMBL" id="VCU08559.1"/>
    </source>
</evidence>
<dbReference type="Proteomes" id="UP000289200">
    <property type="component" value="Unassembled WGS sequence"/>
</dbReference>
<protein>
    <recommendedName>
        <fullName evidence="4">L,D-transpeptidase</fullName>
    </recommendedName>
</protein>
<organism evidence="2 3">
    <name type="scientific">Rhodoplanes serenus</name>
    <dbReference type="NCBI Taxonomy" id="200615"/>
    <lineage>
        <taxon>Bacteria</taxon>
        <taxon>Pseudomonadati</taxon>
        <taxon>Pseudomonadota</taxon>
        <taxon>Alphaproteobacteria</taxon>
        <taxon>Hyphomicrobiales</taxon>
        <taxon>Nitrobacteraceae</taxon>
        <taxon>Rhodoplanes</taxon>
    </lineage>
</organism>
<comment type="caution">
    <text evidence="2">The sequence shown here is derived from an EMBL/GenBank/DDBJ whole genome shotgun (WGS) entry which is preliminary data.</text>
</comment>
<keyword evidence="3" id="KW-1185">Reference proteome</keyword>
<accession>A0A3S4DET5</accession>
<proteinExistence type="predicted"/>
<gene>
    <name evidence="2" type="ORF">RHODGE_RHODGE_01724</name>
</gene>
<reference evidence="3" key="1">
    <citation type="submission" date="2018-10" db="EMBL/GenBank/DDBJ databases">
        <authorList>
            <person name="Peiro R."/>
            <person name="Begona"/>
            <person name="Cbmso G."/>
            <person name="Lopez M."/>
            <person name="Gonzalez S."/>
            <person name="Sacristan E."/>
            <person name="Castillo E."/>
        </authorList>
    </citation>
    <scope>NUCLEOTIDE SEQUENCE [LARGE SCALE GENOMIC DNA]</scope>
</reference>
<evidence type="ECO:0000256" key="1">
    <source>
        <dbReference type="SAM" id="SignalP"/>
    </source>
</evidence>
<keyword evidence="1" id="KW-0732">Signal</keyword>
<feature type="signal peptide" evidence="1">
    <location>
        <begin position="1"/>
        <end position="21"/>
    </location>
</feature>
<feature type="chain" id="PRO_5018670781" description="L,D-transpeptidase" evidence="1">
    <location>
        <begin position="22"/>
        <end position="164"/>
    </location>
</feature>
<dbReference type="EMBL" id="UWOC01000131">
    <property type="protein sequence ID" value="VCU08559.1"/>
    <property type="molecule type" value="Genomic_DNA"/>
</dbReference>
<dbReference type="RefSeq" id="WP_244601535.1">
    <property type="nucleotide sequence ID" value="NZ_UWOC01000131.1"/>
</dbReference>